<dbReference type="SUPFAM" id="SSF89796">
    <property type="entry name" value="CoA-transferase family III (CaiB/BaiF)"/>
    <property type="match status" value="1"/>
</dbReference>
<dbReference type="Gene3D" id="3.40.50.10540">
    <property type="entry name" value="Crotonobetainyl-coa:carnitine coa-transferase, domain 1"/>
    <property type="match status" value="2"/>
</dbReference>
<sequence>MLSPYTVLDLTGGHGDLASMLLGDMGATVIKVEPPGGAAARHEPPFIKDAPESESSLPFFAFNRNKQGITLDLKLEAGRNVLRCLVEKADFLFESGQPASLDSLGLGFDELKEINPRLVHVAISAYGWDGPHADYLANDLTIAAMGGPMSLQGVPDRAPVRLSVPQVWLHTGAEAATAAMTAHALMVRTGEAQFVDVSAQACMIATMLQGISANAIQGRDYNRGGSLLQLGQATFPVVFDCADGYVVLIPSGPTLAVIVPWFVEDGLVPESWIDGEEWPSYHMRLLQGQPINYSLEEVLGAITNYVAKYTKNELLERGLRDGVTLAPVNDVGDLAKFQHLEERGYWLPAPLPNSEETRMPGLVARMSKTPMSVRRWAPARGEHNQQVLQSMLGLDDAEITQATGGSLGHRSE</sequence>
<dbReference type="Pfam" id="PF02515">
    <property type="entry name" value="CoA_transf_3"/>
    <property type="match status" value="1"/>
</dbReference>
<reference evidence="2" key="1">
    <citation type="submission" date="2015-10" db="EMBL/GenBank/DDBJ databases">
        <authorList>
            <person name="Gilbert D.G."/>
        </authorList>
    </citation>
    <scope>NUCLEOTIDE SEQUENCE</scope>
</reference>
<dbReference type="Gene3D" id="3.30.1540.10">
    <property type="entry name" value="formyl-coa transferase, domain 3"/>
    <property type="match status" value="1"/>
</dbReference>
<gene>
    <name evidence="2" type="ORF">MGWOODY_Clf1125</name>
</gene>
<dbReference type="InterPro" id="IPR050483">
    <property type="entry name" value="CoA-transferase_III_domain"/>
</dbReference>
<protein>
    <submittedName>
        <fullName evidence="2">CAIB/BAIF family protein</fullName>
    </submittedName>
</protein>
<organism evidence="2">
    <name type="scientific">hydrothermal vent metagenome</name>
    <dbReference type="NCBI Taxonomy" id="652676"/>
    <lineage>
        <taxon>unclassified sequences</taxon>
        <taxon>metagenomes</taxon>
        <taxon>ecological metagenomes</taxon>
    </lineage>
</organism>
<evidence type="ECO:0000256" key="1">
    <source>
        <dbReference type="ARBA" id="ARBA00022679"/>
    </source>
</evidence>
<evidence type="ECO:0000313" key="2">
    <source>
        <dbReference type="EMBL" id="CUV01877.1"/>
    </source>
</evidence>
<dbReference type="GO" id="GO:0008410">
    <property type="term" value="F:CoA-transferase activity"/>
    <property type="evidence" value="ECO:0007669"/>
    <property type="project" value="TreeGrafter"/>
</dbReference>
<accession>A0A170Q9M3</accession>
<dbReference type="InterPro" id="IPR044855">
    <property type="entry name" value="CoA-Trfase_III_dom3_sf"/>
</dbReference>
<proteinExistence type="predicted"/>
<keyword evidence="1" id="KW-0808">Transferase</keyword>
<dbReference type="PANTHER" id="PTHR48207">
    <property type="entry name" value="SUCCINATE--HYDROXYMETHYLGLUTARATE COA-TRANSFERASE"/>
    <property type="match status" value="1"/>
</dbReference>
<dbReference type="PANTHER" id="PTHR48207:SF3">
    <property type="entry name" value="SUCCINATE--HYDROXYMETHYLGLUTARATE COA-TRANSFERASE"/>
    <property type="match status" value="1"/>
</dbReference>
<dbReference type="InterPro" id="IPR023606">
    <property type="entry name" value="CoA-Trfase_III_dom_1_sf"/>
</dbReference>
<dbReference type="AlphaFoldDB" id="A0A170Q9M3"/>
<dbReference type="EMBL" id="FAXA01000146">
    <property type="protein sequence ID" value="CUV01877.1"/>
    <property type="molecule type" value="Genomic_DNA"/>
</dbReference>
<name>A0A170Q9M3_9ZZZZ</name>
<dbReference type="InterPro" id="IPR003673">
    <property type="entry name" value="CoA-Trfase_fam_III"/>
</dbReference>